<sequence>MAPKKKKKPAANPARAVATTSIASKPKVDKKLDSTDASETGSVATAATPVTSSDAAPSPAGAAPAPRELHQLSPEELEQQLERNELQLLVEKHAQKVRKESARHISRIQTDRRVLRTQAQYLPTREWLPEDLMLQILDLIKDEINEEFSSPEHKYSIRSLSEEDAILRLWTLSQTLVDMGFSKERVRQMLVLICRNPPPLEGNAQIWGLQESMDWFAVNCPPDELPPYESQAIPQGFDTNSSSRSSKFGHFIFPSL</sequence>
<gene>
    <name evidence="1" type="primary">g9586</name>
    <name evidence="1" type="ORF">NpPPO83_00009586</name>
</gene>
<evidence type="ECO:0000313" key="1">
    <source>
        <dbReference type="EMBL" id="GME36194.1"/>
    </source>
</evidence>
<name>A0ACB5SDT2_9PEZI</name>
<comment type="caution">
    <text evidence="1">The sequence shown here is derived from an EMBL/GenBank/DDBJ whole genome shotgun (WGS) entry which is preliminary data.</text>
</comment>
<dbReference type="EMBL" id="BSXG01000074">
    <property type="protein sequence ID" value="GME36194.1"/>
    <property type="molecule type" value="Genomic_DNA"/>
</dbReference>
<proteinExistence type="predicted"/>
<dbReference type="Proteomes" id="UP001165186">
    <property type="component" value="Unassembled WGS sequence"/>
</dbReference>
<evidence type="ECO:0000313" key="2">
    <source>
        <dbReference type="Proteomes" id="UP001165186"/>
    </source>
</evidence>
<protein>
    <submittedName>
        <fullName evidence="1">Helicase associated domain-containing protein</fullName>
    </submittedName>
</protein>
<accession>A0ACB5SDT2</accession>
<organism evidence="1 2">
    <name type="scientific">Neofusicoccum parvum</name>
    <dbReference type="NCBI Taxonomy" id="310453"/>
    <lineage>
        <taxon>Eukaryota</taxon>
        <taxon>Fungi</taxon>
        <taxon>Dikarya</taxon>
        <taxon>Ascomycota</taxon>
        <taxon>Pezizomycotina</taxon>
        <taxon>Dothideomycetes</taxon>
        <taxon>Dothideomycetes incertae sedis</taxon>
        <taxon>Botryosphaeriales</taxon>
        <taxon>Botryosphaeriaceae</taxon>
        <taxon>Neofusicoccum</taxon>
    </lineage>
</organism>
<reference evidence="1" key="1">
    <citation type="submission" date="2024-09" db="EMBL/GenBank/DDBJ databases">
        <title>Draft Genome Sequences of Neofusicoccum parvum.</title>
        <authorList>
            <person name="Ashida A."/>
            <person name="Camagna M."/>
            <person name="Tanaka A."/>
            <person name="Takemoto D."/>
        </authorList>
    </citation>
    <scope>NUCLEOTIDE SEQUENCE</scope>
    <source>
        <strain evidence="1">PPO83</strain>
    </source>
</reference>
<keyword evidence="2" id="KW-1185">Reference proteome</keyword>